<dbReference type="EMBL" id="FNAD01000005">
    <property type="protein sequence ID" value="SDD58403.1"/>
    <property type="molecule type" value="Genomic_DNA"/>
</dbReference>
<gene>
    <name evidence="4" type="ORF">SAMN05216270_105192</name>
</gene>
<organism evidence="4 5">
    <name type="scientific">Glycomyces harbinensis</name>
    <dbReference type="NCBI Taxonomy" id="58114"/>
    <lineage>
        <taxon>Bacteria</taxon>
        <taxon>Bacillati</taxon>
        <taxon>Actinomycetota</taxon>
        <taxon>Actinomycetes</taxon>
        <taxon>Glycomycetales</taxon>
        <taxon>Glycomycetaceae</taxon>
        <taxon>Glycomyces</taxon>
    </lineage>
</organism>
<evidence type="ECO:0000259" key="3">
    <source>
        <dbReference type="Pfam" id="PF00561"/>
    </source>
</evidence>
<evidence type="ECO:0000256" key="1">
    <source>
        <dbReference type="SAM" id="MobiDB-lite"/>
    </source>
</evidence>
<dbReference type="Proteomes" id="UP000198949">
    <property type="component" value="Unassembled WGS sequence"/>
</dbReference>
<dbReference type="InterPro" id="IPR029058">
    <property type="entry name" value="AB_hydrolase_fold"/>
</dbReference>
<keyword evidence="2" id="KW-0472">Membrane</keyword>
<dbReference type="InterPro" id="IPR050471">
    <property type="entry name" value="AB_hydrolase"/>
</dbReference>
<accession>A0A1G6VY99</accession>
<keyword evidence="5" id="KW-1185">Reference proteome</keyword>
<feature type="region of interest" description="Disordered" evidence="1">
    <location>
        <begin position="363"/>
        <end position="399"/>
    </location>
</feature>
<dbReference type="Pfam" id="PF00561">
    <property type="entry name" value="Abhydrolase_1"/>
    <property type="match status" value="1"/>
</dbReference>
<name>A0A1G6VY99_9ACTN</name>
<dbReference type="InterPro" id="IPR000073">
    <property type="entry name" value="AB_hydrolase_1"/>
</dbReference>
<feature type="transmembrane region" description="Helical" evidence="2">
    <location>
        <begin position="12"/>
        <end position="32"/>
    </location>
</feature>
<feature type="domain" description="AB hydrolase-1" evidence="3">
    <location>
        <begin position="85"/>
        <end position="342"/>
    </location>
</feature>
<protein>
    <submittedName>
        <fullName evidence="4">Pimeloyl-ACP methyl ester carboxylesterase</fullName>
    </submittedName>
</protein>
<evidence type="ECO:0000313" key="4">
    <source>
        <dbReference type="EMBL" id="SDD58403.1"/>
    </source>
</evidence>
<keyword evidence="2" id="KW-1133">Transmembrane helix</keyword>
<keyword evidence="2" id="KW-0812">Transmembrane</keyword>
<proteinExistence type="predicted"/>
<dbReference type="SUPFAM" id="SSF53474">
    <property type="entry name" value="alpha/beta-Hydrolases"/>
    <property type="match status" value="1"/>
</dbReference>
<dbReference type="PANTHER" id="PTHR43433">
    <property type="entry name" value="HYDROLASE, ALPHA/BETA FOLD FAMILY PROTEIN"/>
    <property type="match status" value="1"/>
</dbReference>
<dbReference type="PANTHER" id="PTHR43433:SF5">
    <property type="entry name" value="AB HYDROLASE-1 DOMAIN-CONTAINING PROTEIN"/>
    <property type="match status" value="1"/>
</dbReference>
<dbReference type="Gene3D" id="3.40.50.1820">
    <property type="entry name" value="alpha/beta hydrolase"/>
    <property type="match status" value="1"/>
</dbReference>
<reference evidence="5" key="1">
    <citation type="submission" date="2016-10" db="EMBL/GenBank/DDBJ databases">
        <authorList>
            <person name="Varghese N."/>
            <person name="Submissions S."/>
        </authorList>
    </citation>
    <scope>NUCLEOTIDE SEQUENCE [LARGE SCALE GENOMIC DNA]</scope>
    <source>
        <strain evidence="5">CGMCC 4.3516</strain>
    </source>
</reference>
<dbReference type="OrthoDB" id="5422338at2"/>
<dbReference type="AlphaFoldDB" id="A0A1G6VY99"/>
<evidence type="ECO:0000256" key="2">
    <source>
        <dbReference type="SAM" id="Phobius"/>
    </source>
</evidence>
<evidence type="ECO:0000313" key="5">
    <source>
        <dbReference type="Proteomes" id="UP000198949"/>
    </source>
</evidence>
<sequence>MSEKQSRRRRGLAIAGGVTGGVAVGAALAFGVPRYLARRTRLSSTDPYAHEPFELPPLNSVRTVETRDGVAVHVETAGPEDADLTVVFLHGYMQDMGTFYFQRKAVVAADREGLSLRAVFYDQPGHGRSGPLPRTEYSIEDLAEVLFDVVAAVAPRGPLVLVGHSMGGMTMQSFARLHPEDFHERVKGVAFLSSSAAGLDMVETKPMRALRRLRRTVLPMLQQVAGWTPDLIDRSRLLAGDLAWLLTRRAAFGHADPPASLVSLVERMNRRTSIQSIVGYARAILDHDETATLPRFAGLPALVAVGDADLLTPPEHSRRLAAALGGSRFVLVAEAAHSPQLEYPGEISQLLLEMIDKVAAEIGNGSGASVPSRQAAPEGDRRHRRWTPFSRQHGHRLEP</sequence>
<dbReference type="GO" id="GO:0003824">
    <property type="term" value="F:catalytic activity"/>
    <property type="evidence" value="ECO:0007669"/>
    <property type="project" value="UniProtKB-ARBA"/>
</dbReference>
<dbReference type="RefSeq" id="WP_091033388.1">
    <property type="nucleotide sequence ID" value="NZ_FNAD01000005.1"/>
</dbReference>
<dbReference type="STRING" id="58114.SAMN05216270_105192"/>